<dbReference type="eggNOG" id="ENOG502RR2T">
    <property type="taxonomic scope" value="Eukaryota"/>
</dbReference>
<dbReference type="PANTHER" id="PTHR15326:SF2">
    <property type="entry name" value="PROTEIN TAMOZHENNIC"/>
    <property type="match status" value="1"/>
</dbReference>
<reference evidence="6" key="1">
    <citation type="submission" date="2007-04" db="EMBL/GenBank/DDBJ databases">
        <title>Annotation of Pediculus humanus corporis strain USDA.</title>
        <authorList>
            <person name="Kirkness E."/>
            <person name="Hannick L."/>
            <person name="Hass B."/>
            <person name="Bruggner R."/>
            <person name="Lawson D."/>
            <person name="Bidwell S."/>
            <person name="Joardar V."/>
            <person name="Caler E."/>
            <person name="Walenz B."/>
            <person name="Inman J."/>
            <person name="Schobel S."/>
            <person name="Galinsky K."/>
            <person name="Amedeo P."/>
            <person name="Strausberg R."/>
        </authorList>
    </citation>
    <scope>NUCLEOTIDE SEQUENCE</scope>
    <source>
        <strain evidence="6">USDA</strain>
    </source>
</reference>
<evidence type="ECO:0000313" key="7">
    <source>
        <dbReference type="EnsemblMetazoa" id="PHUM308730-PA"/>
    </source>
</evidence>
<dbReference type="AlphaFoldDB" id="E0VMF8"/>
<keyword evidence="3" id="KW-0862">Zinc</keyword>
<dbReference type="CDD" id="cd09212">
    <property type="entry name" value="PUB"/>
    <property type="match status" value="1"/>
</dbReference>
<dbReference type="GO" id="GO:0005737">
    <property type="term" value="C:cytoplasm"/>
    <property type="evidence" value="ECO:0007669"/>
    <property type="project" value="TreeGrafter"/>
</dbReference>
<dbReference type="HOGENOM" id="CLU_265308_0_0_1"/>
<dbReference type="Proteomes" id="UP000009046">
    <property type="component" value="Unassembled WGS sequence"/>
</dbReference>
<dbReference type="GO" id="GO:0008270">
    <property type="term" value="F:zinc ion binding"/>
    <property type="evidence" value="ECO:0007669"/>
    <property type="project" value="UniProtKB-KW"/>
</dbReference>
<accession>E0VMF8</accession>
<dbReference type="Gene3D" id="1.20.58.2190">
    <property type="match status" value="1"/>
</dbReference>
<evidence type="ECO:0000313" key="8">
    <source>
        <dbReference type="Proteomes" id="UP000009046"/>
    </source>
</evidence>
<proteinExistence type="predicted"/>
<evidence type="ECO:0000256" key="1">
    <source>
        <dbReference type="ARBA" id="ARBA00022723"/>
    </source>
</evidence>
<dbReference type="SUPFAM" id="SSF90209">
    <property type="entry name" value="Ran binding protein zinc finger-like"/>
    <property type="match status" value="1"/>
</dbReference>
<keyword evidence="2 4" id="KW-0863">Zinc-finger</keyword>
<dbReference type="Gene3D" id="2.30.30.380">
    <property type="entry name" value="Zn-finger domain of Sec23/24"/>
    <property type="match status" value="1"/>
</dbReference>
<dbReference type="SMART" id="SM00547">
    <property type="entry name" value="ZnF_RBZ"/>
    <property type="match status" value="2"/>
</dbReference>
<dbReference type="STRING" id="121224.E0VMF8"/>
<dbReference type="InParanoid" id="E0VMF8"/>
<dbReference type="SUPFAM" id="SSF143503">
    <property type="entry name" value="PUG domain-like"/>
    <property type="match status" value="1"/>
</dbReference>
<dbReference type="OrthoDB" id="9837000at2759"/>
<evidence type="ECO:0000256" key="2">
    <source>
        <dbReference type="ARBA" id="ARBA00022771"/>
    </source>
</evidence>
<keyword evidence="8" id="KW-1185">Reference proteome</keyword>
<dbReference type="GeneID" id="8235804"/>
<dbReference type="EnsemblMetazoa" id="PHUM308730-RA">
    <property type="protein sequence ID" value="PHUM308730-PA"/>
    <property type="gene ID" value="PHUM308730"/>
</dbReference>
<reference evidence="7" key="3">
    <citation type="submission" date="2021-02" db="UniProtKB">
        <authorList>
            <consortium name="EnsemblMetazoa"/>
        </authorList>
    </citation>
    <scope>IDENTIFICATION</scope>
    <source>
        <strain evidence="7">USDA</strain>
    </source>
</reference>
<dbReference type="InterPro" id="IPR048839">
    <property type="entry name" value="SPATA2_PUB-like"/>
</dbReference>
<feature type="domain" description="RanBP2-type" evidence="5">
    <location>
        <begin position="1185"/>
        <end position="1214"/>
    </location>
</feature>
<evidence type="ECO:0000259" key="5">
    <source>
        <dbReference type="PROSITE" id="PS50199"/>
    </source>
</evidence>
<dbReference type="VEuPathDB" id="VectorBase:PHUM308730"/>
<dbReference type="PROSITE" id="PS01358">
    <property type="entry name" value="ZF_RANBP2_1"/>
    <property type="match status" value="1"/>
</dbReference>
<dbReference type="EMBL" id="DS235307">
    <property type="protein sequence ID" value="EEB14564.1"/>
    <property type="molecule type" value="Genomic_DNA"/>
</dbReference>
<dbReference type="RefSeq" id="XP_002427302.1">
    <property type="nucleotide sequence ID" value="XM_002427257.1"/>
</dbReference>
<dbReference type="Pfam" id="PF21388">
    <property type="entry name" value="SPATA2_PUB-like"/>
    <property type="match status" value="1"/>
</dbReference>
<dbReference type="InterPro" id="IPR001876">
    <property type="entry name" value="Znf_RanBP2"/>
</dbReference>
<evidence type="ECO:0000256" key="4">
    <source>
        <dbReference type="PROSITE-ProRule" id="PRU00322"/>
    </source>
</evidence>
<evidence type="ECO:0000313" key="6">
    <source>
        <dbReference type="EMBL" id="EEB14564.1"/>
    </source>
</evidence>
<dbReference type="KEGG" id="phu:Phum_PHUM308730"/>
<organism>
    <name type="scientific">Pediculus humanus subsp. corporis</name>
    <name type="common">Body louse</name>
    <dbReference type="NCBI Taxonomy" id="121224"/>
    <lineage>
        <taxon>Eukaryota</taxon>
        <taxon>Metazoa</taxon>
        <taxon>Ecdysozoa</taxon>
        <taxon>Arthropoda</taxon>
        <taxon>Hexapoda</taxon>
        <taxon>Insecta</taxon>
        <taxon>Pterygota</taxon>
        <taxon>Neoptera</taxon>
        <taxon>Paraneoptera</taxon>
        <taxon>Psocodea</taxon>
        <taxon>Troctomorpha</taxon>
        <taxon>Phthiraptera</taxon>
        <taxon>Anoplura</taxon>
        <taxon>Pediculidae</taxon>
        <taxon>Pediculus</taxon>
    </lineage>
</organism>
<sequence length="1256" mass="144450">MDTINKSFVITVNLVKILNDDESQFTMLVDSGKMSIVYELIEWIRWVFSIDYCLYLTHNNTIIHDLEDIMILSTLKNFQLKSCKTNRCKHTEFNKNLFKGFDFYTYWNEVKIPKIMAHKLLKIDDKFCSLNRSINESHQLLQLSKNLSFGNSLGHNFDSESKNDFAKGVFTEYEDNPLKNLKTKTSSSHSNFQTNNLEIELNKSSLLTKSQNSLSKLMENKVTDYADVFDTRTKHQLNTYPNVINSEKIKSLSLSNKPLKNSSQDSLKKMHKNSNFNSCSSFKNVNNIKEYSILCDLDESKVSIGNESKIDTDESNTEMNVENQVRNTLKKDRESCTFLCDNSNASTENLIDKSNMVGSEINTSVQKRNVSPGPVLTSSPVVNESKGKNKFSKFKKPFSVAEVLENLRVNIKNQDSSFKNNSYLDSYSTRETKNAEESRDLEIDGSFVEEVTGKKKKRKRMRKTKSLKNKHFLHSAKDIVKCDQVLYNKKSKLNLVKKPNHIRFDSESEDDFKNYSDEKEKLLRECVLEENEIKMDFNEEKEEISIENLVSEINEKRHNLSLAAEVPLNFTSIPNDECNMQADPVFSREVDPVCILEFKNDKTIEEKTNDYIMAKMLLIDTLKELRALIDQQHLLYLQLDENLKKIDQRNKLEGYIREYLYLAPHDSKFTFHETAEVLHQSASMKSNFSAYKAGVAWKAIGKYADNLISHPWRKEYRNIKLYCGFYKHNIEENLVGAELMFEAMGYKRVGYSCLALPDILDPDRITSVSKDAIIAYVECQIMKQIWETLSPQYCVAWLEILDFRKNHISNPDQVIRSLTHKFCQRQYEEQVYNKQIHSLENYMHHSDLTCKQNQIGYPSHTHYPGHPFSVSLQARYGPVLNSSPILPPSAVYPLSASYTPSHQMLKPQDFYSTNDHHKYIFPPQINMHNYAPNGYTYHPEMYASPSNVPTGRLIEFDSAMSLNGNEAYLQRAYNSKYSSTQKLIPCQDAIKNQEPCISSKAKNDGAGSWENWDYVYRNLESQGYRKIGDSIGESSKGNHVSSQNYSSEVDADSVSEVDFADRLRKINLDRNNVENNQSKKIYCENNDEKRIKKSKETNRTDANNYGDLNVVKYESNSTKGSLEKLEKESIDVNNSPDNNTTYAKVNKTHRKEIESKIIKKEIVKSRKLKDDIEVLVVNLNDDEEEEEKWQCATCTYLNSKSNSVCEMCCKSKIKGSEINPQPAGGQECSNCTLVNNPGLTKCSACNASLKDSPTYI</sequence>
<evidence type="ECO:0000256" key="3">
    <source>
        <dbReference type="ARBA" id="ARBA00022833"/>
    </source>
</evidence>
<dbReference type="InterPro" id="IPR036339">
    <property type="entry name" value="PUB-like_dom_sf"/>
</dbReference>
<dbReference type="PROSITE" id="PS50199">
    <property type="entry name" value="ZF_RANBP2_2"/>
    <property type="match status" value="1"/>
</dbReference>
<reference evidence="6" key="2">
    <citation type="submission" date="2007-04" db="EMBL/GenBank/DDBJ databases">
        <title>The genome of the human body louse.</title>
        <authorList>
            <consortium name="The Human Body Louse Genome Consortium"/>
            <person name="Kirkness E."/>
            <person name="Walenz B."/>
            <person name="Hass B."/>
            <person name="Bruggner R."/>
            <person name="Strausberg R."/>
        </authorList>
    </citation>
    <scope>NUCLEOTIDE SEQUENCE</scope>
    <source>
        <strain evidence="6">USDA</strain>
    </source>
</reference>
<dbReference type="PANTHER" id="PTHR15326">
    <property type="entry name" value="SPERMATOGENESIS-ASSOCIATED PROTEIN 2/TAMOZHENNIC"/>
    <property type="match status" value="1"/>
</dbReference>
<dbReference type="InterPro" id="IPR036443">
    <property type="entry name" value="Znf_RanBP2_sf"/>
</dbReference>
<protein>
    <submittedName>
        <fullName evidence="6">Spermatogenesis-associated protein 2/tamozhennic, putative</fullName>
    </submittedName>
</protein>
<keyword evidence="1" id="KW-0479">Metal-binding</keyword>
<dbReference type="EMBL" id="AAZO01003584">
    <property type="status" value="NOT_ANNOTATED_CDS"/>
    <property type="molecule type" value="Genomic_DNA"/>
</dbReference>
<dbReference type="CTD" id="8235804"/>
<name>E0VMF8_PEDHC</name>
<gene>
    <name evidence="7" type="primary">8235804</name>
    <name evidence="6" type="ORF">Phum_PHUM308730</name>
</gene>